<dbReference type="EMBL" id="NMUH01000085">
    <property type="protein sequence ID" value="MQL71008.1"/>
    <property type="molecule type" value="Genomic_DNA"/>
</dbReference>
<sequence length="71" mass="7979">MFGEGLASSWGRVQQVWGAGGEEKAGEKMWSSSTSPCSKPGTCRVFFAFKGQHIERYRRFMNITLCQIMVV</sequence>
<organism evidence="1 2">
    <name type="scientific">Colocasia esculenta</name>
    <name type="common">Wild taro</name>
    <name type="synonym">Arum esculentum</name>
    <dbReference type="NCBI Taxonomy" id="4460"/>
    <lineage>
        <taxon>Eukaryota</taxon>
        <taxon>Viridiplantae</taxon>
        <taxon>Streptophyta</taxon>
        <taxon>Embryophyta</taxon>
        <taxon>Tracheophyta</taxon>
        <taxon>Spermatophyta</taxon>
        <taxon>Magnoliopsida</taxon>
        <taxon>Liliopsida</taxon>
        <taxon>Araceae</taxon>
        <taxon>Aroideae</taxon>
        <taxon>Colocasieae</taxon>
        <taxon>Colocasia</taxon>
    </lineage>
</organism>
<evidence type="ECO:0000313" key="2">
    <source>
        <dbReference type="Proteomes" id="UP000652761"/>
    </source>
</evidence>
<dbReference type="AlphaFoldDB" id="A0A843TGQ9"/>
<proteinExistence type="predicted"/>
<comment type="caution">
    <text evidence="1">The sequence shown here is derived from an EMBL/GenBank/DDBJ whole genome shotgun (WGS) entry which is preliminary data.</text>
</comment>
<evidence type="ECO:0000313" key="1">
    <source>
        <dbReference type="EMBL" id="MQL71008.1"/>
    </source>
</evidence>
<accession>A0A843TGQ9</accession>
<protein>
    <submittedName>
        <fullName evidence="1">Uncharacterized protein</fullName>
    </submittedName>
</protein>
<reference evidence="1" key="1">
    <citation type="submission" date="2017-07" db="EMBL/GenBank/DDBJ databases">
        <title>Taro Niue Genome Assembly and Annotation.</title>
        <authorList>
            <person name="Atibalentja N."/>
            <person name="Keating K."/>
            <person name="Fields C.J."/>
        </authorList>
    </citation>
    <scope>NUCLEOTIDE SEQUENCE</scope>
    <source>
        <strain evidence="1">Niue_2</strain>
        <tissue evidence="1">Leaf</tissue>
    </source>
</reference>
<gene>
    <name evidence="1" type="ORF">Taro_003325</name>
</gene>
<name>A0A843TGQ9_COLES</name>
<keyword evidence="2" id="KW-1185">Reference proteome</keyword>
<dbReference type="Proteomes" id="UP000652761">
    <property type="component" value="Unassembled WGS sequence"/>
</dbReference>